<comment type="caution">
    <text evidence="7">The sequence shown here is derived from an EMBL/GenBank/DDBJ whole genome shotgun (WGS) entry which is preliminary data.</text>
</comment>
<proteinExistence type="predicted"/>
<feature type="transmembrane region" description="Helical" evidence="6">
    <location>
        <begin position="26"/>
        <end position="48"/>
    </location>
</feature>
<feature type="transmembrane region" description="Helical" evidence="6">
    <location>
        <begin position="329"/>
        <end position="349"/>
    </location>
</feature>
<dbReference type="EMBL" id="JADBGG010000048">
    <property type="protein sequence ID" value="MBE1427174.1"/>
    <property type="molecule type" value="Genomic_DNA"/>
</dbReference>
<dbReference type="NCBIfam" id="TIGR00374">
    <property type="entry name" value="flippase-like domain"/>
    <property type="match status" value="1"/>
</dbReference>
<evidence type="ECO:0000256" key="3">
    <source>
        <dbReference type="ARBA" id="ARBA00022692"/>
    </source>
</evidence>
<dbReference type="PANTHER" id="PTHR37693:SF1">
    <property type="entry name" value="INTEGRAL MEMBRANE PROTEIN"/>
    <property type="match status" value="1"/>
</dbReference>
<evidence type="ECO:0000256" key="4">
    <source>
        <dbReference type="ARBA" id="ARBA00022989"/>
    </source>
</evidence>
<evidence type="ECO:0000256" key="2">
    <source>
        <dbReference type="ARBA" id="ARBA00022475"/>
    </source>
</evidence>
<feature type="transmembrane region" description="Helical" evidence="6">
    <location>
        <begin position="102"/>
        <end position="126"/>
    </location>
</feature>
<reference evidence="7 8" key="1">
    <citation type="submission" date="2020-10" db="EMBL/GenBank/DDBJ databases">
        <title>Genomic Encyclopedia of Type Strains, Phase IV (KMG-IV): sequencing the most valuable type-strain genomes for metagenomic binning, comparative biology and taxonomic classification.</title>
        <authorList>
            <person name="Goeker M."/>
        </authorList>
    </citation>
    <scope>NUCLEOTIDE SEQUENCE [LARGE SCALE GENOMIC DNA]</scope>
    <source>
        <strain evidence="7 8">DSM 4194</strain>
    </source>
</reference>
<comment type="subcellular location">
    <subcellularLocation>
        <location evidence="1">Cell membrane</location>
        <topology evidence="1">Multi-pass membrane protein</topology>
    </subcellularLocation>
</comment>
<feature type="transmembrane region" description="Helical" evidence="6">
    <location>
        <begin position="146"/>
        <end position="166"/>
    </location>
</feature>
<dbReference type="PANTHER" id="PTHR37693">
    <property type="entry name" value="PHOSPHATIDYLGLYCEROL LYSYLTRANSFERASE"/>
    <property type="match status" value="1"/>
</dbReference>
<protein>
    <submittedName>
        <fullName evidence="7">Uncharacterized protein (TIRG00374 family)</fullName>
    </submittedName>
</protein>
<organism evidence="7 8">
    <name type="scientific">Desulfomicrobium macestii</name>
    <dbReference type="NCBI Taxonomy" id="90731"/>
    <lineage>
        <taxon>Bacteria</taxon>
        <taxon>Pseudomonadati</taxon>
        <taxon>Thermodesulfobacteriota</taxon>
        <taxon>Desulfovibrionia</taxon>
        <taxon>Desulfovibrionales</taxon>
        <taxon>Desulfomicrobiaceae</taxon>
        <taxon>Desulfomicrobium</taxon>
    </lineage>
</organism>
<feature type="transmembrane region" description="Helical" evidence="6">
    <location>
        <begin position="282"/>
        <end position="299"/>
    </location>
</feature>
<dbReference type="Pfam" id="PF03706">
    <property type="entry name" value="LPG_synthase_TM"/>
    <property type="match status" value="1"/>
</dbReference>
<name>A0ABR9H8X8_9BACT</name>
<keyword evidence="2" id="KW-1003">Cell membrane</keyword>
<keyword evidence="5 6" id="KW-0472">Membrane</keyword>
<sequence length="360" mass="40418">MKRRSVSVKGLETSRQDTKKAVSARWTAYALLFLGLSCGVPFFIYRQVGAQSFSINQHLWSWPVISALVLLLTIYFVSDALRLHFILKASGHNLAAGNLGKLTFINILFSNITPMATGGGFAQVWFLYRRGVSIGTATAATTIRTFIAMFLIFLPIPFLVAGMPYFRDGGMMTSVGWILASVAIGYLACFLVLLFRLRWLLRLFDLAAKGLVWLRLTSHERTRRIKAKFLREAVRFSRCLKIYVRGDMKYVFLSVFFTFIFLLSLFSFPSVLFWGAGYQTNYFTTTGLLVVSTCIMYFAPSPGGAGFAEGVFGLFFASLIHASELVGIILVWRFLTIYLGMLIGIPVTLHELTRWRIGNG</sequence>
<evidence type="ECO:0000313" key="7">
    <source>
        <dbReference type="EMBL" id="MBE1427174.1"/>
    </source>
</evidence>
<keyword evidence="8" id="KW-1185">Reference proteome</keyword>
<dbReference type="Proteomes" id="UP000639010">
    <property type="component" value="Unassembled WGS sequence"/>
</dbReference>
<feature type="transmembrane region" description="Helical" evidence="6">
    <location>
        <begin position="250"/>
        <end position="276"/>
    </location>
</feature>
<dbReference type="RefSeq" id="WP_013514593.1">
    <property type="nucleotide sequence ID" value="NZ_JADBGG010000048.1"/>
</dbReference>
<evidence type="ECO:0000256" key="6">
    <source>
        <dbReference type="SAM" id="Phobius"/>
    </source>
</evidence>
<evidence type="ECO:0000313" key="8">
    <source>
        <dbReference type="Proteomes" id="UP000639010"/>
    </source>
</evidence>
<gene>
    <name evidence="7" type="ORF">H4684_003863</name>
</gene>
<feature type="transmembrane region" description="Helical" evidence="6">
    <location>
        <begin position="60"/>
        <end position="81"/>
    </location>
</feature>
<accession>A0ABR9H8X8</accession>
<dbReference type="InterPro" id="IPR022791">
    <property type="entry name" value="L-PG_synthase/AglD"/>
</dbReference>
<evidence type="ECO:0000256" key="1">
    <source>
        <dbReference type="ARBA" id="ARBA00004651"/>
    </source>
</evidence>
<feature type="transmembrane region" description="Helical" evidence="6">
    <location>
        <begin position="175"/>
        <end position="193"/>
    </location>
</feature>
<keyword evidence="4 6" id="KW-1133">Transmembrane helix</keyword>
<evidence type="ECO:0000256" key="5">
    <source>
        <dbReference type="ARBA" id="ARBA00023136"/>
    </source>
</evidence>
<keyword evidence="3 6" id="KW-0812">Transmembrane</keyword>